<evidence type="ECO:0000256" key="2">
    <source>
        <dbReference type="ARBA" id="ARBA00004286"/>
    </source>
</evidence>
<dbReference type="GO" id="GO:0005524">
    <property type="term" value="F:ATP binding"/>
    <property type="evidence" value="ECO:0007669"/>
    <property type="project" value="InterPro"/>
</dbReference>
<evidence type="ECO:0000259" key="12">
    <source>
        <dbReference type="SMART" id="SM00968"/>
    </source>
</evidence>
<evidence type="ECO:0000256" key="8">
    <source>
        <dbReference type="ARBA" id="ARBA00023242"/>
    </source>
</evidence>
<evidence type="ECO:0000256" key="6">
    <source>
        <dbReference type="ARBA" id="ARBA00022776"/>
    </source>
</evidence>
<dbReference type="GO" id="GO:0016887">
    <property type="term" value="F:ATP hydrolysis activity"/>
    <property type="evidence" value="ECO:0007669"/>
    <property type="project" value="InterPro"/>
</dbReference>
<dbReference type="Gene3D" id="3.40.50.300">
    <property type="entry name" value="P-loop containing nucleotide triphosphate hydrolases"/>
    <property type="match status" value="2"/>
</dbReference>
<dbReference type="OrthoDB" id="413649at2759"/>
<keyword evidence="5" id="KW-0132">Cell division</keyword>
<feature type="domain" description="SMC hinge" evidence="12">
    <location>
        <begin position="516"/>
        <end position="635"/>
    </location>
</feature>
<evidence type="ECO:0000256" key="1">
    <source>
        <dbReference type="ARBA" id="ARBA00004123"/>
    </source>
</evidence>
<evidence type="ECO:0000256" key="11">
    <source>
        <dbReference type="SAM" id="Coils"/>
    </source>
</evidence>
<dbReference type="CDD" id="cd03275">
    <property type="entry name" value="ABC_SMC1_euk"/>
    <property type="match status" value="1"/>
</dbReference>
<dbReference type="GO" id="GO:0007062">
    <property type="term" value="P:sister chromatid cohesion"/>
    <property type="evidence" value="ECO:0007669"/>
    <property type="project" value="InterPro"/>
</dbReference>
<proteinExistence type="inferred from homology"/>
<dbReference type="GO" id="GO:0008278">
    <property type="term" value="C:cohesin complex"/>
    <property type="evidence" value="ECO:0007669"/>
    <property type="project" value="InterPro"/>
</dbReference>
<evidence type="ECO:0000256" key="5">
    <source>
        <dbReference type="ARBA" id="ARBA00022618"/>
    </source>
</evidence>
<feature type="coiled-coil region" evidence="11">
    <location>
        <begin position="850"/>
        <end position="891"/>
    </location>
</feature>
<dbReference type="Pfam" id="PF02463">
    <property type="entry name" value="SMC_N"/>
    <property type="match status" value="2"/>
</dbReference>
<dbReference type="Proteomes" id="UP000078046">
    <property type="component" value="Unassembled WGS sequence"/>
</dbReference>
<dbReference type="PANTHER" id="PTHR18937:SF12">
    <property type="entry name" value="STRUCTURAL MAINTENANCE OF CHROMOSOMES PROTEIN"/>
    <property type="match status" value="1"/>
</dbReference>
<evidence type="ECO:0000256" key="10">
    <source>
        <dbReference type="PIRNR" id="PIRNR005719"/>
    </source>
</evidence>
<dbReference type="PIRSF" id="PIRSF005719">
    <property type="entry name" value="SMC"/>
    <property type="match status" value="1"/>
</dbReference>
<comment type="caution">
    <text evidence="13">The sequence shown here is derived from an EMBL/GenBank/DDBJ whole genome shotgun (WGS) entry which is preliminary data.</text>
</comment>
<evidence type="ECO:0000313" key="13">
    <source>
        <dbReference type="EMBL" id="OAF71099.1"/>
    </source>
</evidence>
<keyword evidence="8 10" id="KW-0539">Nucleus</keyword>
<dbReference type="InterPro" id="IPR003395">
    <property type="entry name" value="RecF/RecN/SMC_N"/>
</dbReference>
<evidence type="ECO:0000256" key="9">
    <source>
        <dbReference type="ARBA" id="ARBA00023306"/>
    </source>
</evidence>
<protein>
    <recommendedName>
        <fullName evidence="10">Structural maintenance of chromosomes protein</fullName>
    </recommendedName>
</protein>
<dbReference type="Pfam" id="PF06470">
    <property type="entry name" value="SMC_hinge"/>
    <property type="match status" value="1"/>
</dbReference>
<dbReference type="PANTHER" id="PTHR18937">
    <property type="entry name" value="STRUCTURAL MAINTENANCE OF CHROMOSOMES SMC FAMILY MEMBER"/>
    <property type="match status" value="1"/>
</dbReference>
<gene>
    <name evidence="13" type="ORF">A3Q56_01134</name>
</gene>
<dbReference type="Gene3D" id="3.30.70.1620">
    <property type="match status" value="1"/>
</dbReference>
<dbReference type="InterPro" id="IPR027417">
    <property type="entry name" value="P-loop_NTPase"/>
</dbReference>
<sequence>MLQRGLRYIEIENFKSFEGRQVIGPFKNFNAIVGPNGSGKSNLMDAFGFVLGEKIGKLRSKKLCYLIHGAHISKPVSNSAHVKAIIFYDGTEHEFKRIIRGSSSEYYYNNTSVSVDEYSQRLQDVGIVMKMKNFLVFQGQVESIALKNAKERRIMVEEMSRSIEFKEDYELKKDIFEKSSRELDYIVNKKTNLVSVIRMVKLEKVETENFLKLKNNLENAHLMFHLFKIYQVTKVIDSLKDKHEKCVVTANLVEDDSLKFNERESNISVKRSELLRRKNRYQKKVAKFDEKIALLHPETVKTDEQLKHALKRLKMSKQSHQAAIDNDLNHEKEQVRLMEEISLFQSQIDVLTNEMSSKLKVVEKSGNLKLVNAQVKKYEHLKSKFLTESSLLKHEIANVTREKCAIDDSIKNEQRKISDFDQHKEIMKIRIDKLQNSIKELEHFIEKTQIYLNENIREKETVVAKIDASLVQTEKIESELDSINSKLTNVKVDLHEDRRSTNKAKVMEALTREFSSRVFGRVIDLCEPNHRKYQIAITKLMGGNMDAIVCDTYQSAQKCIQYLKENKMSSETFLPLNNLKNIKIKQHLRNVEIVRGVKLAVDVITCNPPVIKPAIVFSLGNSLICNSVDDARKVAYTMKERHKCVSLEGTLFHVSGVISGGSRDLKKQAHRWDDKEINRLKAKRYSLLEDLRDCMKIKRLENDLGNMVSDIQRTKDKIGYTKSEIKSKTVQIEHLVNEMQNMKKNDNLVTIENLNKKLITISETVDKFQTKIDNLEDKIFNDFCKEIGVDNIRIYEDNSVRIRQEYEGKLSQFNDQLYLLKNRLDYEKSRNTDAISQQWKNNVEKDKVLSEKLENSLVDFQNKMETIHKEKKNVDETLSNILKEIDETQQAYIEFISEKKEISAKRRKIHKDVNYVSGQLNIHKNDRDELVKSARIKGVIIPYVESINGSIQNSNASNSPSIDSQATTNNTIGNTLRVQKIDFTSLKRRFSRLNRINFENSSELKKIENEILSDIDKFENIIEKIDAPNLKVDSKLMELKEKLTECETNYTHVNDVFIGNKKEFEEIKNKRLVRFNDCFKHVSNNIDSIYKELSKSSGAQAFLSAEDVIEPYNAGISYNCIAPGKRYALMDNLSGGEKTIAALALLFAIQSYKPAPFFVLDEIDAALDNTNIGRVTSYIQSKSKSEFQTIVISLKEEFFCTADALFGIYPKIDHDCIRSKVLSLDLTKYDRNGQVGNDSNSIDLEMLTQDTHPLSDN</sequence>
<keyword evidence="6" id="KW-0498">Mitosis</keyword>
<keyword evidence="14" id="KW-1185">Reference proteome</keyword>
<organism evidence="13 14">
    <name type="scientific">Intoshia linei</name>
    <dbReference type="NCBI Taxonomy" id="1819745"/>
    <lineage>
        <taxon>Eukaryota</taxon>
        <taxon>Metazoa</taxon>
        <taxon>Spiralia</taxon>
        <taxon>Lophotrochozoa</taxon>
        <taxon>Mesozoa</taxon>
        <taxon>Orthonectida</taxon>
        <taxon>Rhopaluridae</taxon>
        <taxon>Intoshia</taxon>
    </lineage>
</organism>
<dbReference type="InterPro" id="IPR036277">
    <property type="entry name" value="SMC_hinge_sf"/>
</dbReference>
<accession>A0A177B9W1</accession>
<evidence type="ECO:0000256" key="7">
    <source>
        <dbReference type="ARBA" id="ARBA00023054"/>
    </source>
</evidence>
<comment type="subcellular location">
    <subcellularLocation>
        <location evidence="2">Chromosome</location>
    </subcellularLocation>
    <subcellularLocation>
        <location evidence="1 10">Nucleus</location>
    </subcellularLocation>
</comment>
<evidence type="ECO:0000256" key="3">
    <source>
        <dbReference type="ARBA" id="ARBA00005597"/>
    </source>
</evidence>
<keyword evidence="9" id="KW-0131">Cell cycle</keyword>
<dbReference type="GO" id="GO:0051301">
    <property type="term" value="P:cell division"/>
    <property type="evidence" value="ECO:0007669"/>
    <property type="project" value="UniProtKB-KW"/>
</dbReference>
<evidence type="ECO:0000256" key="4">
    <source>
        <dbReference type="ARBA" id="ARBA00022454"/>
    </source>
</evidence>
<dbReference type="GO" id="GO:0003677">
    <property type="term" value="F:DNA binding"/>
    <property type="evidence" value="ECO:0007669"/>
    <property type="project" value="TreeGrafter"/>
</dbReference>
<keyword evidence="7 11" id="KW-0175">Coiled coil</keyword>
<dbReference type="SUPFAM" id="SSF52540">
    <property type="entry name" value="P-loop containing nucleoside triphosphate hydrolases"/>
    <property type="match status" value="2"/>
</dbReference>
<reference evidence="13 14" key="1">
    <citation type="submission" date="2016-04" db="EMBL/GenBank/DDBJ databases">
        <title>The genome of Intoshia linei affirms orthonectids as highly simplified spiralians.</title>
        <authorList>
            <person name="Mikhailov K.V."/>
            <person name="Slusarev G.S."/>
            <person name="Nikitin M.A."/>
            <person name="Logacheva M.D."/>
            <person name="Penin A."/>
            <person name="Aleoshin V."/>
            <person name="Panchin Y.V."/>
        </authorList>
    </citation>
    <scope>NUCLEOTIDE SEQUENCE [LARGE SCALE GENOMIC DNA]</scope>
    <source>
        <strain evidence="13">Intl2013</strain>
        <tissue evidence="13">Whole animal</tissue>
    </source>
</reference>
<evidence type="ECO:0000313" key="14">
    <source>
        <dbReference type="Proteomes" id="UP000078046"/>
    </source>
</evidence>
<dbReference type="GO" id="GO:0005634">
    <property type="term" value="C:nucleus"/>
    <property type="evidence" value="ECO:0007669"/>
    <property type="project" value="UniProtKB-SubCell"/>
</dbReference>
<dbReference type="AlphaFoldDB" id="A0A177B9W1"/>
<dbReference type="SMART" id="SM00968">
    <property type="entry name" value="SMC_hinge"/>
    <property type="match status" value="1"/>
</dbReference>
<comment type="similarity">
    <text evidence="3">Belongs to the SMC family. SMC1 subfamily.</text>
</comment>
<dbReference type="SUPFAM" id="SSF75553">
    <property type="entry name" value="Smc hinge domain"/>
    <property type="match status" value="1"/>
</dbReference>
<dbReference type="EMBL" id="LWCA01000080">
    <property type="protein sequence ID" value="OAF71099.1"/>
    <property type="molecule type" value="Genomic_DNA"/>
</dbReference>
<dbReference type="InterPro" id="IPR010935">
    <property type="entry name" value="SMC_hinge"/>
</dbReference>
<name>A0A177B9W1_9BILA</name>
<dbReference type="Gene3D" id="1.20.1060.20">
    <property type="match status" value="1"/>
</dbReference>
<dbReference type="InterPro" id="IPR024704">
    <property type="entry name" value="SMC"/>
</dbReference>
<feature type="coiled-coil region" evidence="11">
    <location>
        <begin position="697"/>
        <end position="778"/>
    </location>
</feature>
<dbReference type="InterPro" id="IPR028468">
    <property type="entry name" value="Smc1_ABC"/>
</dbReference>
<keyword evidence="4" id="KW-0158">Chromosome</keyword>